<reference evidence="3" key="1">
    <citation type="journal article" date="2014" name="Proc. Natl. Acad. Sci. U.S.A.">
        <title>Extensive sampling of basidiomycete genomes demonstrates inadequacy of the white-rot/brown-rot paradigm for wood decay fungi.</title>
        <authorList>
            <person name="Riley R."/>
            <person name="Salamov A.A."/>
            <person name="Brown D.W."/>
            <person name="Nagy L.G."/>
            <person name="Floudas D."/>
            <person name="Held B.W."/>
            <person name="Levasseur A."/>
            <person name="Lombard V."/>
            <person name="Morin E."/>
            <person name="Otillar R."/>
            <person name="Lindquist E.A."/>
            <person name="Sun H."/>
            <person name="LaButti K.M."/>
            <person name="Schmutz J."/>
            <person name="Jabbour D."/>
            <person name="Luo H."/>
            <person name="Baker S.E."/>
            <person name="Pisabarro A.G."/>
            <person name="Walton J.D."/>
            <person name="Blanchette R.A."/>
            <person name="Henrissat B."/>
            <person name="Martin F."/>
            <person name="Cullen D."/>
            <person name="Hibbett D.S."/>
            <person name="Grigoriev I.V."/>
        </authorList>
    </citation>
    <scope>NUCLEOTIDE SEQUENCE [LARGE SCALE GENOMIC DNA]</scope>
    <source>
        <strain evidence="3">MUCL 33604</strain>
    </source>
</reference>
<name>A0A067Q7G3_9AGAM</name>
<evidence type="ECO:0008006" key="4">
    <source>
        <dbReference type="Google" id="ProtNLM"/>
    </source>
</evidence>
<evidence type="ECO:0000313" key="2">
    <source>
        <dbReference type="EMBL" id="KDQ62125.1"/>
    </source>
</evidence>
<dbReference type="InParanoid" id="A0A067Q7G3"/>
<accession>A0A067Q7G3</accession>
<sequence>MTQRDVVGAIPRRTLEDCPAEICELIFTYACVDDGSLGRSLSLVSRYIKDVSRTTRYQSVSISGLDEMLSLNTILEGSPPEYRKVRNLFIQIRFPRKQTVKPAKKSGMVVRFFRRKFFARRGDPPTSAVPPAGPPEDAGDPTSQTASSDGLCLAMQTFCAVEILSQVASTLRTLTVVMPYSRKYPLAPVPLPHLTELTLYGSCGTHAFWDFANAHSLPSLQRLHLAGGYGSSAQIAECLQFAPSLTHLRFTSPEPGDALSSCAQGVLLFANRSARPQDQDTPAPQLTRVVIQPMCTPSFISQYSEGLTAFSIAMEMMGGGIDGISVPFLRNGVILSPQLWHGHTDSLAITAKGYWLSRNDGGLGCWDEVDRVV</sequence>
<dbReference type="Proteomes" id="UP000027265">
    <property type="component" value="Unassembled WGS sequence"/>
</dbReference>
<dbReference type="EMBL" id="KL197711">
    <property type="protein sequence ID" value="KDQ62125.1"/>
    <property type="molecule type" value="Genomic_DNA"/>
</dbReference>
<protein>
    <recommendedName>
        <fullName evidence="4">F-box domain-containing protein</fullName>
    </recommendedName>
</protein>
<organism evidence="2 3">
    <name type="scientific">Jaapia argillacea MUCL 33604</name>
    <dbReference type="NCBI Taxonomy" id="933084"/>
    <lineage>
        <taxon>Eukaryota</taxon>
        <taxon>Fungi</taxon>
        <taxon>Dikarya</taxon>
        <taxon>Basidiomycota</taxon>
        <taxon>Agaricomycotina</taxon>
        <taxon>Agaricomycetes</taxon>
        <taxon>Agaricomycetidae</taxon>
        <taxon>Jaapiales</taxon>
        <taxon>Jaapiaceae</taxon>
        <taxon>Jaapia</taxon>
    </lineage>
</organism>
<dbReference type="HOGENOM" id="CLU_041942_1_0_1"/>
<dbReference type="STRING" id="933084.A0A067Q7G3"/>
<evidence type="ECO:0000313" key="3">
    <source>
        <dbReference type="Proteomes" id="UP000027265"/>
    </source>
</evidence>
<feature type="region of interest" description="Disordered" evidence="1">
    <location>
        <begin position="121"/>
        <end position="146"/>
    </location>
</feature>
<proteinExistence type="predicted"/>
<dbReference type="AlphaFoldDB" id="A0A067Q7G3"/>
<keyword evidence="3" id="KW-1185">Reference proteome</keyword>
<evidence type="ECO:0000256" key="1">
    <source>
        <dbReference type="SAM" id="MobiDB-lite"/>
    </source>
</evidence>
<gene>
    <name evidence="2" type="ORF">JAAARDRAFT_189495</name>
</gene>
<dbReference type="SUPFAM" id="SSF52047">
    <property type="entry name" value="RNI-like"/>
    <property type="match status" value="1"/>
</dbReference>
<dbReference type="OrthoDB" id="3256367at2759"/>